<evidence type="ECO:0000313" key="2">
    <source>
        <dbReference type="Proteomes" id="UP001244640"/>
    </source>
</evidence>
<reference evidence="1 2" key="1">
    <citation type="submission" date="2023-07" db="EMBL/GenBank/DDBJ databases">
        <title>Functional and genomic diversity of the sorghum phyllosphere microbiome.</title>
        <authorList>
            <person name="Shade A."/>
        </authorList>
    </citation>
    <scope>NUCLEOTIDE SEQUENCE [LARGE SCALE GENOMIC DNA]</scope>
    <source>
        <strain evidence="1 2">SORGH_AS_0892</strain>
    </source>
</reference>
<evidence type="ECO:0000313" key="1">
    <source>
        <dbReference type="EMBL" id="MDQ1150180.1"/>
    </source>
</evidence>
<sequence>MKATIQFNGKSAVIELTSDQLAQAKKQTSHFTNIKTLQDALDYVGETTDQFNRRTQFDDDAQKAGKELEVIALAIRQGNTLGRKQGDKWYFPYFNSKRSASGFSFGGCFYGLSHSYVGSRLCVESAEKAAYMGKQFIDIYDRYLNANDLAIENQISSSVDPKVFNSYKDIKTIEDACAALGIDSIAFLDGIKNLSPDTNAYEQLKVVVRALNGGEHMDYKDVDEYKYFPYFNSVGSASGFSFDGFDCGVSSSCVGSRLAYKSREIAEYAGKQFIELYDQHING</sequence>
<dbReference type="EMBL" id="JAUTBA010000001">
    <property type="protein sequence ID" value="MDQ1150180.1"/>
    <property type="molecule type" value="Genomic_DNA"/>
</dbReference>
<dbReference type="RefSeq" id="WP_307185874.1">
    <property type="nucleotide sequence ID" value="NZ_JAUTBA010000001.1"/>
</dbReference>
<accession>A0ABU0U5E1</accession>
<dbReference type="Proteomes" id="UP001244640">
    <property type="component" value="Unassembled WGS sequence"/>
</dbReference>
<keyword evidence="2" id="KW-1185">Reference proteome</keyword>
<comment type="caution">
    <text evidence="1">The sequence shown here is derived from an EMBL/GenBank/DDBJ whole genome shotgun (WGS) entry which is preliminary data.</text>
</comment>
<gene>
    <name evidence="1" type="ORF">QE382_002164</name>
</gene>
<proteinExistence type="predicted"/>
<name>A0ABU0U5E1_9SPHI</name>
<protein>
    <submittedName>
        <fullName evidence="1">Uncharacterized protein</fullName>
    </submittedName>
</protein>
<organism evidence="1 2">
    <name type="scientific">Sphingobacterium zeae</name>
    <dbReference type="NCBI Taxonomy" id="1776859"/>
    <lineage>
        <taxon>Bacteria</taxon>
        <taxon>Pseudomonadati</taxon>
        <taxon>Bacteroidota</taxon>
        <taxon>Sphingobacteriia</taxon>
        <taxon>Sphingobacteriales</taxon>
        <taxon>Sphingobacteriaceae</taxon>
        <taxon>Sphingobacterium</taxon>
    </lineage>
</organism>